<feature type="signal peptide" evidence="1">
    <location>
        <begin position="1"/>
        <end position="21"/>
    </location>
</feature>
<protein>
    <recommendedName>
        <fullName evidence="4">Secreted protein</fullName>
    </recommendedName>
</protein>
<dbReference type="EMBL" id="BSOA01000027">
    <property type="protein sequence ID" value="GLQ88968.1"/>
    <property type="molecule type" value="Genomic_DNA"/>
</dbReference>
<comment type="caution">
    <text evidence="2">The sequence shown here is derived from an EMBL/GenBank/DDBJ whole genome shotgun (WGS) entry which is preliminary data.</text>
</comment>
<feature type="chain" id="PRO_5047401211" description="Secreted protein" evidence="1">
    <location>
        <begin position="22"/>
        <end position="145"/>
    </location>
</feature>
<dbReference type="PROSITE" id="PS51257">
    <property type="entry name" value="PROKAR_LIPOPROTEIN"/>
    <property type="match status" value="1"/>
</dbReference>
<evidence type="ECO:0008006" key="4">
    <source>
        <dbReference type="Google" id="ProtNLM"/>
    </source>
</evidence>
<proteinExistence type="predicted"/>
<name>A0ABQ5XBE2_9GAMM</name>
<accession>A0ABQ5XBE2</accession>
<keyword evidence="3" id="KW-1185">Reference proteome</keyword>
<evidence type="ECO:0000313" key="3">
    <source>
        <dbReference type="Proteomes" id="UP001156627"/>
    </source>
</evidence>
<dbReference type="Proteomes" id="UP001156627">
    <property type="component" value="Unassembled WGS sequence"/>
</dbReference>
<dbReference type="RefSeq" id="WP_284332407.1">
    <property type="nucleotide sequence ID" value="NZ_BSOA01000027.1"/>
</dbReference>
<keyword evidence="1" id="KW-0732">Signal</keyword>
<sequence>MCIRKLAFVGLSLLAAGCVAAHSHAAACTATQAEAADAAVDTLNSWAAVDAFRVKFKQCDDGSIAEGSSEAVARLLVDHWDTLHQLSPLIAKTPALRSFVLWHINSTLDTGDLDKIKQNAGHCPNGMQALCKSIAKAAVEASSAP</sequence>
<evidence type="ECO:0000256" key="1">
    <source>
        <dbReference type="SAM" id="SignalP"/>
    </source>
</evidence>
<organism evidence="2 3">
    <name type="scientific">Dyella flagellata</name>
    <dbReference type="NCBI Taxonomy" id="1867833"/>
    <lineage>
        <taxon>Bacteria</taxon>
        <taxon>Pseudomonadati</taxon>
        <taxon>Pseudomonadota</taxon>
        <taxon>Gammaproteobacteria</taxon>
        <taxon>Lysobacterales</taxon>
        <taxon>Rhodanobacteraceae</taxon>
        <taxon>Dyella</taxon>
    </lineage>
</organism>
<gene>
    <name evidence="2" type="ORF">GCM10007898_25390</name>
</gene>
<reference evidence="3" key="1">
    <citation type="journal article" date="2019" name="Int. J. Syst. Evol. Microbiol.">
        <title>The Global Catalogue of Microorganisms (GCM) 10K type strain sequencing project: providing services to taxonomists for standard genome sequencing and annotation.</title>
        <authorList>
            <consortium name="The Broad Institute Genomics Platform"/>
            <consortium name="The Broad Institute Genome Sequencing Center for Infectious Disease"/>
            <person name="Wu L."/>
            <person name="Ma J."/>
        </authorList>
    </citation>
    <scope>NUCLEOTIDE SEQUENCE [LARGE SCALE GENOMIC DNA]</scope>
    <source>
        <strain evidence="3">NBRC 111981</strain>
    </source>
</reference>
<evidence type="ECO:0000313" key="2">
    <source>
        <dbReference type="EMBL" id="GLQ88968.1"/>
    </source>
</evidence>